<dbReference type="EMBL" id="FMXO01000023">
    <property type="protein sequence ID" value="SDB61017.1"/>
    <property type="molecule type" value="Genomic_DNA"/>
</dbReference>
<gene>
    <name evidence="2" type="ORF">SAMN05660653_03159</name>
</gene>
<feature type="region of interest" description="Disordered" evidence="1">
    <location>
        <begin position="156"/>
        <end position="192"/>
    </location>
</feature>
<sequence>MRLHPLTSSSPPTVKNPERIPIMLDPETIRLRRLGSQKIARFLHDFTLYVGRCYAFVSEQNKFDALVNCQPYVIGKLFNGRTVTIKPVMGADYVAAIDEATRLERGHGRKFLLRECEIILNHAQARIEKVFNEIPYELFESIDIVPSPLEKVLLQAHATRHESRGDRSKGRKAGRPGGRGKPSTKKEELPCP</sequence>
<evidence type="ECO:0000313" key="2">
    <source>
        <dbReference type="EMBL" id="SDB61017.1"/>
    </source>
</evidence>
<reference evidence="2 3" key="1">
    <citation type="submission" date="2016-10" db="EMBL/GenBank/DDBJ databases">
        <authorList>
            <person name="de Groot N.N."/>
        </authorList>
    </citation>
    <scope>NUCLEOTIDE SEQUENCE [LARGE SCALE GENOMIC DNA]</scope>
    <source>
        <strain evidence="2 3">ASO4-2</strain>
    </source>
</reference>
<dbReference type="AlphaFoldDB" id="A0A1G6EU83"/>
<evidence type="ECO:0000256" key="1">
    <source>
        <dbReference type="SAM" id="MobiDB-lite"/>
    </source>
</evidence>
<name>A0A1G6EU83_9BACT</name>
<organism evidence="2 3">
    <name type="scientific">Desulfonatronum thiosulfatophilum</name>
    <dbReference type="NCBI Taxonomy" id="617002"/>
    <lineage>
        <taxon>Bacteria</taxon>
        <taxon>Pseudomonadati</taxon>
        <taxon>Thermodesulfobacteriota</taxon>
        <taxon>Desulfovibrionia</taxon>
        <taxon>Desulfovibrionales</taxon>
        <taxon>Desulfonatronaceae</taxon>
        <taxon>Desulfonatronum</taxon>
    </lineage>
</organism>
<feature type="compositionally biased region" description="Basic and acidic residues" evidence="1">
    <location>
        <begin position="159"/>
        <end position="168"/>
    </location>
</feature>
<dbReference type="Proteomes" id="UP000198771">
    <property type="component" value="Unassembled WGS sequence"/>
</dbReference>
<proteinExistence type="predicted"/>
<dbReference type="STRING" id="617002.SAMN05660653_03159"/>
<keyword evidence="3" id="KW-1185">Reference proteome</keyword>
<evidence type="ECO:0000313" key="3">
    <source>
        <dbReference type="Proteomes" id="UP000198771"/>
    </source>
</evidence>
<accession>A0A1G6EU83</accession>
<protein>
    <submittedName>
        <fullName evidence="2">Uncharacterized protein</fullName>
    </submittedName>
</protein>